<feature type="compositionally biased region" description="Polar residues" evidence="12">
    <location>
        <begin position="15"/>
        <end position="25"/>
    </location>
</feature>
<evidence type="ECO:0000256" key="7">
    <source>
        <dbReference type="ARBA" id="ARBA00022692"/>
    </source>
</evidence>
<dbReference type="PANTHER" id="PTHR23033:SF47">
    <property type="entry name" value="APPLE DOMAIN-CONTAINING PROTEIN-RELATED"/>
    <property type="match status" value="1"/>
</dbReference>
<dbReference type="EMBL" id="JADGJH010000295">
    <property type="protein sequence ID" value="KAJ3131447.1"/>
    <property type="molecule type" value="Genomic_DNA"/>
</dbReference>
<keyword evidence="5" id="KW-0328">Glycosyltransferase</keyword>
<dbReference type="EC" id="2.4.1.122" evidence="4"/>
<dbReference type="PANTHER" id="PTHR23033">
    <property type="entry name" value="BETA1,3-GALACTOSYLTRANSFERASE"/>
    <property type="match status" value="1"/>
</dbReference>
<name>A0AAD5T5F6_9FUNG</name>
<feature type="compositionally biased region" description="Polar residues" evidence="12">
    <location>
        <begin position="644"/>
        <end position="655"/>
    </location>
</feature>
<feature type="region of interest" description="Disordered" evidence="12">
    <location>
        <begin position="637"/>
        <end position="657"/>
    </location>
</feature>
<keyword evidence="15" id="KW-1185">Reference proteome</keyword>
<dbReference type="GO" id="GO:0016020">
    <property type="term" value="C:membrane"/>
    <property type="evidence" value="ECO:0007669"/>
    <property type="project" value="UniProtKB-SubCell"/>
</dbReference>
<dbReference type="InterPro" id="IPR003378">
    <property type="entry name" value="Fringe-like_glycosylTrfase"/>
</dbReference>
<feature type="compositionally biased region" description="Basic and acidic residues" evidence="12">
    <location>
        <begin position="35"/>
        <end position="54"/>
    </location>
</feature>
<evidence type="ECO:0000256" key="12">
    <source>
        <dbReference type="SAM" id="MobiDB-lite"/>
    </source>
</evidence>
<keyword evidence="9" id="KW-0735">Signal-anchor</keyword>
<feature type="region of interest" description="Disordered" evidence="12">
    <location>
        <begin position="1"/>
        <end position="75"/>
    </location>
</feature>
<evidence type="ECO:0000256" key="9">
    <source>
        <dbReference type="ARBA" id="ARBA00022968"/>
    </source>
</evidence>
<comment type="similarity">
    <text evidence="3">Belongs to the glycosyltransferase 31 family. Beta3-Gal-T subfamily.</text>
</comment>
<dbReference type="Gene3D" id="3.90.550.50">
    <property type="match status" value="1"/>
</dbReference>
<dbReference type="Gene3D" id="3.50.4.10">
    <property type="entry name" value="Hepatocyte Growth Factor"/>
    <property type="match status" value="1"/>
</dbReference>
<comment type="subcellular location">
    <subcellularLocation>
        <location evidence="1">Membrane</location>
        <topology evidence="1">Single-pass type II membrane protein</topology>
    </subcellularLocation>
</comment>
<evidence type="ECO:0000313" key="15">
    <source>
        <dbReference type="Proteomes" id="UP001211907"/>
    </source>
</evidence>
<keyword evidence="7" id="KW-0812">Transmembrane</keyword>
<comment type="pathway">
    <text evidence="2">Protein modification; protein glycosylation.</text>
</comment>
<gene>
    <name evidence="14" type="ORF">HK100_006351</name>
</gene>
<feature type="compositionally biased region" description="Low complexity" evidence="12">
    <location>
        <begin position="1289"/>
        <end position="1299"/>
    </location>
</feature>
<sequence>MLSFLRSGNGKHHIVSTSATNNNAKQPVKPPSLPPKHDSEAKKIKQLADSDSEIHAPSLKHSNIDASIPGNDQLKEQKSPDSLLIDRLAVVLKTGADTLHSRVPAQLETFLKPISKMLIVSNKEDAIDKYQVVDVFTGLYERTRDVIGLPHQPPKKVPQPKKKTKESESTDGWMADAHKNLPALQRLAKEFPDADWYMMFDDDTYVDFENLLGHLSKLDPDQPFFSGRRNVFQGCDGVKKFGDGPYFAQGGSGIVLSRAALRLVYGGINACILKYETCWAGDVRTALCMRDAGVLLTYTTGFFATGPHEELPFLDNPCLKPFTFHHINSTQMRTLYDLSNSPNGMTLDLIYRTFFNTATTIDVGFDRKGGEYKTVKTALNVESCQAACIEDPVCVTWVLKSDQRCLLKKQPASLTPTANAEFASMGERESVEFDTLAWAQSALTIYVNMGIVAKVTDFNRSWQNGVALLCLIHQLDGSLVPDIAALVEWFGRKKEINGEENKENDNHPTTDDAKEILTKTSSNIGAEYLSVLRHLRIVYSADRALWTASCTRALQLLAPFVSPSSLLDAVTPAQLVELNASPVALKAIIDAIHGHSTCAIIVVEPTLESTQEHGVSFPFVDIDSKESLPVETPIVPETRLKSGPTESASSAISTHNNHESKLNIVSESAVNGSDSTLFHTFSELIEPMSINVPGFTNSTNLIVSKSTDHDSVISSRNTIVSIPTSEKLENEGTPHLGFDITDASFDFIQVVPHSLPEKLKTENGSVLNISSGNVQVLSIPNSENQVLKHPINSILPVDILQDILMQEDTSQNARPDLIAIVKEESVSRNNVDTTPIIDESSDHEVVFITPKIIVQETSAPAIETKKGSGNVFGIRSFWDVFGTPSGINSNSPVTSFFVSAKSSESVFPILEESTAKEDSVPTADEYAGNIIQQVNIERPVTSKSVVEDAVIFKPRTVPLTPTSTPIITNTEDATENFVGESAVAVSSALKDEEKKKTIKTEETFELPSSSSPASKHIQLPAFDFQDSDTSLAFSEFDTVSLASQQLSLLEISSASASLKEVNFSLPPSEFKLSDSDSTSSLAALPEAYIEPKNVYFAPRKSSLRQSLTDEAESIAATTKTVVTATNSHQNAQILNGTQKIVSLSLVEKLEASSFSAIPVADNETLPEISKTFVTETKDNVNLTSEMKKKRKFKYAVKVAVSTVEEVKVDEIVKSKKNDLMNTIENAKDEPAVIPLQQDAKISTSAEAETAITRNAFDKDLGRAKVIATVKEMQSEMMRKRSITPPVRKSSISSTRNSNASIGGSKRVVFADAVETADEGSTRKKEFVEKTMKNGESNLDGSQEQLLDRSHSSLKLTQIYYEHVKESDSVLKVCESELVARYKDFKSFNQSDLLEWIDEIKQISEMLINPGGQILSDEWNEHPFANEITAPHLALIDRAMAIAADLEVFKHQIAQ</sequence>
<evidence type="ECO:0000256" key="2">
    <source>
        <dbReference type="ARBA" id="ARBA00004922"/>
    </source>
</evidence>
<evidence type="ECO:0000256" key="1">
    <source>
        <dbReference type="ARBA" id="ARBA00004606"/>
    </source>
</evidence>
<proteinExistence type="inferred from homology"/>
<dbReference type="GO" id="GO:0000166">
    <property type="term" value="F:nucleotide binding"/>
    <property type="evidence" value="ECO:0007669"/>
    <property type="project" value="UniProtKB-KW"/>
</dbReference>
<comment type="caution">
    <text evidence="14">The sequence shown here is derived from an EMBL/GenBank/DDBJ whole genome shotgun (WGS) entry which is preliminary data.</text>
</comment>
<keyword evidence="11" id="KW-0472">Membrane</keyword>
<evidence type="ECO:0000256" key="4">
    <source>
        <dbReference type="ARBA" id="ARBA00012557"/>
    </source>
</evidence>
<evidence type="ECO:0000256" key="6">
    <source>
        <dbReference type="ARBA" id="ARBA00022679"/>
    </source>
</evidence>
<evidence type="ECO:0000313" key="14">
    <source>
        <dbReference type="EMBL" id="KAJ3131447.1"/>
    </source>
</evidence>
<evidence type="ECO:0000256" key="11">
    <source>
        <dbReference type="ARBA" id="ARBA00023136"/>
    </source>
</evidence>
<dbReference type="Proteomes" id="UP001211907">
    <property type="component" value="Unassembled WGS sequence"/>
</dbReference>
<keyword evidence="10" id="KW-1133">Transmembrane helix</keyword>
<evidence type="ECO:0000256" key="5">
    <source>
        <dbReference type="ARBA" id="ARBA00022676"/>
    </source>
</evidence>
<feature type="region of interest" description="Disordered" evidence="12">
    <location>
        <begin position="1276"/>
        <end position="1299"/>
    </location>
</feature>
<dbReference type="Gene3D" id="1.10.418.10">
    <property type="entry name" value="Calponin-like domain"/>
    <property type="match status" value="1"/>
</dbReference>
<evidence type="ECO:0000256" key="3">
    <source>
        <dbReference type="ARBA" id="ARBA00006462"/>
    </source>
</evidence>
<dbReference type="SUPFAM" id="SSF47576">
    <property type="entry name" value="Calponin-homology domain, CH-domain"/>
    <property type="match status" value="1"/>
</dbReference>
<feature type="domain" description="Fringe-like glycosyltransferase" evidence="13">
    <location>
        <begin position="193"/>
        <end position="302"/>
    </location>
</feature>
<keyword evidence="8" id="KW-0547">Nucleotide-binding</keyword>
<dbReference type="InterPro" id="IPR026050">
    <property type="entry name" value="C1GALT1/C1GALT1_chp1"/>
</dbReference>
<dbReference type="GO" id="GO:0016263">
    <property type="term" value="F:glycoprotein-N-acetylgalactosamine 3-beta-galactosyltransferase activity"/>
    <property type="evidence" value="ECO:0007669"/>
    <property type="project" value="UniProtKB-EC"/>
</dbReference>
<dbReference type="Pfam" id="PF02434">
    <property type="entry name" value="Fringe"/>
    <property type="match status" value="1"/>
</dbReference>
<accession>A0AAD5T5F6</accession>
<feature type="region of interest" description="Disordered" evidence="12">
    <location>
        <begin position="148"/>
        <end position="171"/>
    </location>
</feature>
<dbReference type="InterPro" id="IPR036872">
    <property type="entry name" value="CH_dom_sf"/>
</dbReference>
<evidence type="ECO:0000256" key="8">
    <source>
        <dbReference type="ARBA" id="ARBA00022741"/>
    </source>
</evidence>
<keyword evidence="6" id="KW-0808">Transferase</keyword>
<organism evidence="14 15">
    <name type="scientific">Physocladia obscura</name>
    <dbReference type="NCBI Taxonomy" id="109957"/>
    <lineage>
        <taxon>Eukaryota</taxon>
        <taxon>Fungi</taxon>
        <taxon>Fungi incertae sedis</taxon>
        <taxon>Chytridiomycota</taxon>
        <taxon>Chytridiomycota incertae sedis</taxon>
        <taxon>Chytridiomycetes</taxon>
        <taxon>Chytridiales</taxon>
        <taxon>Chytriomycetaceae</taxon>
        <taxon>Physocladia</taxon>
    </lineage>
</organism>
<protein>
    <recommendedName>
        <fullName evidence="4">N-acetylgalactosaminide beta-1,3-galactosyltransferase</fullName>
        <ecNumber evidence="4">2.4.1.122</ecNumber>
    </recommendedName>
</protein>
<evidence type="ECO:0000256" key="10">
    <source>
        <dbReference type="ARBA" id="ARBA00022989"/>
    </source>
</evidence>
<reference evidence="14" key="1">
    <citation type="submission" date="2020-05" db="EMBL/GenBank/DDBJ databases">
        <title>Phylogenomic resolution of chytrid fungi.</title>
        <authorList>
            <person name="Stajich J.E."/>
            <person name="Amses K."/>
            <person name="Simmons R."/>
            <person name="Seto K."/>
            <person name="Myers J."/>
            <person name="Bonds A."/>
            <person name="Quandt C.A."/>
            <person name="Barry K."/>
            <person name="Liu P."/>
            <person name="Grigoriev I."/>
            <person name="Longcore J.E."/>
            <person name="James T.Y."/>
        </authorList>
    </citation>
    <scope>NUCLEOTIDE SEQUENCE</scope>
    <source>
        <strain evidence="14">JEL0513</strain>
    </source>
</reference>
<evidence type="ECO:0000259" key="13">
    <source>
        <dbReference type="Pfam" id="PF02434"/>
    </source>
</evidence>
<dbReference type="SUPFAM" id="SSF57414">
    <property type="entry name" value="Hairpin loop containing domain-like"/>
    <property type="match status" value="1"/>
</dbReference>